<comment type="function">
    <text evidence="6">Subunit of the oligosaccharyl transferase (OST) complex that catalyzes the initial transfer of a defined glycan (Glc(3)Man(9)GlcNAc(2) in eukaryotes) from the lipid carrier dolichol-pyrophosphate to an asparagine residue within an Asn-X-Ser/Thr consensus motif in nascent polypeptide chains, the first step in protein N-glycosylation. N-glycosylation occurs cotranslationally and the complex associates with the Sec61 complex at the channel-forming translocon complex that mediates protein translocation across the endoplasmic reticulum (ER). All subunits are required for a maximal enzyme activity.</text>
</comment>
<dbReference type="Ensembl" id="ENSSSCT00000093640.1">
    <property type="protein sequence ID" value="ENSSSCP00000075184.1"/>
    <property type="gene ID" value="ENSSSCG00000045040.2"/>
</dbReference>
<evidence type="ECO:0000313" key="8">
    <source>
        <dbReference type="Proteomes" id="UP000008227"/>
    </source>
</evidence>
<feature type="transmembrane region" description="Helical" evidence="6">
    <location>
        <begin position="115"/>
        <end position="134"/>
    </location>
</feature>
<proteinExistence type="inferred from homology"/>
<dbReference type="Proteomes" id="UP000008227">
    <property type="component" value="Chromosome 2"/>
</dbReference>
<evidence type="ECO:0000256" key="6">
    <source>
        <dbReference type="RuleBase" id="RU367008"/>
    </source>
</evidence>
<protein>
    <recommendedName>
        <fullName evidence="6">Dolichyl-diphosphooligosaccharide-protein glycosyltransferase subunit TMEM258</fullName>
    </recommendedName>
    <alternativeName>
        <fullName evidence="6">Transmembrane protein 258</fullName>
    </alternativeName>
</protein>
<sequence>MPLDLDSQIELAPASGSQGCSRKGRFSVGPANLSQGRGCLRKKSEKEYIYIYISDYPTMPGKMKLEAMNRYISPGKLAVYPHLTVVLLAIGMFFTAWFFLWEVTSKYMRDIYKELPISSMASLFMGFSLLPTVLGQHLYISSQGFHPHGFMESLTIIIIVIIFYGHTCGMWKFSA</sequence>
<reference evidence="7" key="2">
    <citation type="submission" date="2025-05" db="UniProtKB">
        <authorList>
            <consortium name="Ensembl"/>
        </authorList>
    </citation>
    <scope>IDENTIFICATION</scope>
</reference>
<feature type="transmembrane region" description="Helical" evidence="6">
    <location>
        <begin position="79"/>
        <end position="103"/>
    </location>
</feature>
<feature type="transmembrane region" description="Helical" evidence="6">
    <location>
        <begin position="154"/>
        <end position="173"/>
    </location>
</feature>
<dbReference type="InterPro" id="IPR007915">
    <property type="entry name" value="TMEM258/Ost5"/>
</dbReference>
<dbReference type="Pfam" id="PF05251">
    <property type="entry name" value="Ost5"/>
    <property type="match status" value="1"/>
</dbReference>
<dbReference type="GO" id="GO:0008250">
    <property type="term" value="C:oligosaccharyltransferase complex"/>
    <property type="evidence" value="ECO:0007669"/>
    <property type="project" value="UniProtKB-UniRule"/>
</dbReference>
<dbReference type="GeneTree" id="ENSGT00390000010089"/>
<accession>A0A8W4F7H8</accession>
<dbReference type="PANTHER" id="PTHR13636">
    <property type="entry name" value="TRANSMEMBRANE PROTEIN 258"/>
    <property type="match status" value="1"/>
</dbReference>
<comment type="subcellular location">
    <subcellularLocation>
        <location evidence="1 6">Membrane</location>
        <topology evidence="1 6">Multi-pass membrane protein</topology>
    </subcellularLocation>
</comment>
<comment type="similarity">
    <text evidence="2 6">Belongs to the OST5 family.</text>
</comment>
<name>A0A8W4F7H8_PIG</name>
<evidence type="ECO:0000256" key="1">
    <source>
        <dbReference type="ARBA" id="ARBA00004141"/>
    </source>
</evidence>
<keyword evidence="5 6" id="KW-0472">Membrane</keyword>
<keyword evidence="3 6" id="KW-0812">Transmembrane</keyword>
<dbReference type="AlphaFoldDB" id="A0A8W4F7H8"/>
<evidence type="ECO:0000256" key="5">
    <source>
        <dbReference type="ARBA" id="ARBA00023136"/>
    </source>
</evidence>
<comment type="caution">
    <text evidence="6">Lacks conserved residue(s) required for the propagation of feature annotation.</text>
</comment>
<dbReference type="GO" id="GO:0006487">
    <property type="term" value="P:protein N-linked glycosylation"/>
    <property type="evidence" value="ECO:0007669"/>
    <property type="project" value="UniProtKB-UniRule"/>
</dbReference>
<comment type="subunit">
    <text evidence="6">Component of the oligosaccharyltransferase (OST) complex.</text>
</comment>
<evidence type="ECO:0000256" key="2">
    <source>
        <dbReference type="ARBA" id="ARBA00009825"/>
    </source>
</evidence>
<evidence type="ECO:0000313" key="7">
    <source>
        <dbReference type="Ensembl" id="ENSSSCP00000075184.1"/>
    </source>
</evidence>
<evidence type="ECO:0000256" key="3">
    <source>
        <dbReference type="ARBA" id="ARBA00022692"/>
    </source>
</evidence>
<keyword evidence="8" id="KW-1185">Reference proteome</keyword>
<organism evidence="7 8">
    <name type="scientific">Sus scrofa</name>
    <name type="common">Pig</name>
    <dbReference type="NCBI Taxonomy" id="9823"/>
    <lineage>
        <taxon>Eukaryota</taxon>
        <taxon>Metazoa</taxon>
        <taxon>Chordata</taxon>
        <taxon>Craniata</taxon>
        <taxon>Vertebrata</taxon>
        <taxon>Euteleostomi</taxon>
        <taxon>Mammalia</taxon>
        <taxon>Eutheria</taxon>
        <taxon>Laurasiatheria</taxon>
        <taxon>Artiodactyla</taxon>
        <taxon>Suina</taxon>
        <taxon>Suidae</taxon>
        <taxon>Sus</taxon>
    </lineage>
</organism>
<dbReference type="Ensembl" id="ENSSSCT00000089990.1">
    <property type="protein sequence ID" value="ENSSSCP00000075398.1"/>
    <property type="gene ID" value="ENSSSCG00000045040.2"/>
</dbReference>
<evidence type="ECO:0000256" key="4">
    <source>
        <dbReference type="ARBA" id="ARBA00022989"/>
    </source>
</evidence>
<reference evidence="7" key="1">
    <citation type="journal article" date="2020" name="Gigascience">
        <title>An improved pig reference genome sequence to enable pig genetics and genomics research.</title>
        <authorList>
            <person name="Warr A."/>
            <person name="Affara N."/>
            <person name="Aken B."/>
            <person name="Beiki H."/>
            <person name="Bickhart D.M."/>
            <person name="Billis K."/>
            <person name="Chow W."/>
            <person name="Eory L."/>
            <person name="Finlayson H.A."/>
            <person name="Flicek P."/>
            <person name="Giron C.G."/>
            <person name="Griffin D.K."/>
            <person name="Hall R."/>
            <person name="Hannum G."/>
            <person name="Hourlier T."/>
            <person name="Howe K."/>
            <person name="Hume D.A."/>
            <person name="Izuogu O."/>
            <person name="Kim K."/>
            <person name="Koren S."/>
            <person name="Liu H."/>
            <person name="Manchanda N."/>
            <person name="Martin F.J."/>
            <person name="Nonneman D.J."/>
            <person name="O'Connor R.E."/>
            <person name="Phillippy A.M."/>
            <person name="Rohrer G.A."/>
            <person name="Rosen B.D."/>
            <person name="Rund L.A."/>
            <person name="Sargent C.A."/>
            <person name="Schook L.B."/>
            <person name="Schroeder S.G."/>
            <person name="Schwartz A.S."/>
            <person name="Skinner B.M."/>
            <person name="Talbot R."/>
            <person name="Tseng E."/>
            <person name="Tuggle C.K."/>
            <person name="Watson M."/>
            <person name="Smith T.P.L."/>
            <person name="Archibald A.L."/>
        </authorList>
    </citation>
    <scope>NUCLEOTIDE SEQUENCE [LARGE SCALE GENOMIC DNA]</scope>
    <source>
        <strain evidence="7">Duroc</strain>
    </source>
</reference>
<keyword evidence="4 6" id="KW-1133">Transmembrane helix</keyword>